<organism evidence="7 8">
    <name type="scientific">Gigaspora rosea</name>
    <dbReference type="NCBI Taxonomy" id="44941"/>
    <lineage>
        <taxon>Eukaryota</taxon>
        <taxon>Fungi</taxon>
        <taxon>Fungi incertae sedis</taxon>
        <taxon>Mucoromycota</taxon>
        <taxon>Glomeromycotina</taxon>
        <taxon>Glomeromycetes</taxon>
        <taxon>Diversisporales</taxon>
        <taxon>Gigasporaceae</taxon>
        <taxon>Gigaspora</taxon>
    </lineage>
</organism>
<dbReference type="InterPro" id="IPR001245">
    <property type="entry name" value="Ser-Thr/Tyr_kinase_cat_dom"/>
</dbReference>
<keyword evidence="5" id="KW-0067">ATP-binding</keyword>
<evidence type="ECO:0000256" key="3">
    <source>
        <dbReference type="ARBA" id="ARBA00022741"/>
    </source>
</evidence>
<dbReference type="InterPro" id="IPR011009">
    <property type="entry name" value="Kinase-like_dom_sf"/>
</dbReference>
<evidence type="ECO:0000313" key="7">
    <source>
        <dbReference type="EMBL" id="RIB18394.1"/>
    </source>
</evidence>
<dbReference type="SUPFAM" id="SSF56112">
    <property type="entry name" value="Protein kinase-like (PK-like)"/>
    <property type="match status" value="1"/>
</dbReference>
<evidence type="ECO:0000256" key="1">
    <source>
        <dbReference type="ARBA" id="ARBA00022527"/>
    </source>
</evidence>
<dbReference type="GO" id="GO:0004709">
    <property type="term" value="F:MAP kinase kinase kinase activity"/>
    <property type="evidence" value="ECO:0007669"/>
    <property type="project" value="TreeGrafter"/>
</dbReference>
<keyword evidence="3" id="KW-0547">Nucleotide-binding</keyword>
<reference evidence="7 8" key="1">
    <citation type="submission" date="2018-06" db="EMBL/GenBank/DDBJ databases">
        <title>Comparative genomics reveals the genomic features of Rhizophagus irregularis, R. cerebriforme, R. diaphanum and Gigaspora rosea, and their symbiotic lifestyle signature.</title>
        <authorList>
            <person name="Morin E."/>
            <person name="San Clemente H."/>
            <person name="Chen E.C.H."/>
            <person name="De La Providencia I."/>
            <person name="Hainaut M."/>
            <person name="Kuo A."/>
            <person name="Kohler A."/>
            <person name="Murat C."/>
            <person name="Tang N."/>
            <person name="Roy S."/>
            <person name="Loubradou J."/>
            <person name="Henrissat B."/>
            <person name="Grigoriev I.V."/>
            <person name="Corradi N."/>
            <person name="Roux C."/>
            <person name="Martin F.M."/>
        </authorList>
    </citation>
    <scope>NUCLEOTIDE SEQUENCE [LARGE SCALE GENOMIC DNA]</scope>
    <source>
        <strain evidence="7 8">DAOM 194757</strain>
    </source>
</reference>
<dbReference type="Gene3D" id="1.10.510.10">
    <property type="entry name" value="Transferase(Phosphotransferase) domain 1"/>
    <property type="match status" value="1"/>
</dbReference>
<evidence type="ECO:0000256" key="4">
    <source>
        <dbReference type="ARBA" id="ARBA00022777"/>
    </source>
</evidence>
<dbReference type="OrthoDB" id="2353542at2759"/>
<dbReference type="Pfam" id="PF07714">
    <property type="entry name" value="PK_Tyr_Ser-Thr"/>
    <property type="match status" value="1"/>
</dbReference>
<name>A0A397V776_9GLOM</name>
<evidence type="ECO:0000256" key="5">
    <source>
        <dbReference type="ARBA" id="ARBA00022840"/>
    </source>
</evidence>
<comment type="caution">
    <text evidence="7">The sequence shown here is derived from an EMBL/GenBank/DDBJ whole genome shotgun (WGS) entry which is preliminary data.</text>
</comment>
<gene>
    <name evidence="7" type="ORF">C2G38_2310455</name>
</gene>
<accession>A0A397V776</accession>
<feature type="domain" description="Protein kinase" evidence="6">
    <location>
        <begin position="1"/>
        <end position="103"/>
    </location>
</feature>
<dbReference type="STRING" id="44941.A0A397V776"/>
<dbReference type="GO" id="GO:0006955">
    <property type="term" value="P:immune response"/>
    <property type="evidence" value="ECO:0007669"/>
    <property type="project" value="TreeGrafter"/>
</dbReference>
<sequence length="103" mass="11967">MIHQKGTFYGVPPYIAPEIFEGKPYTKKSDIYSLGIIMWEIASGMPPFYDQNMDKYQLPLEIIKGKRPRIINGTPPEYVDLMIKCWDKDPDKRPEAGIIMKKM</sequence>
<dbReference type="PANTHER" id="PTHR46716:SF1">
    <property type="entry name" value="MITOGEN-ACTIVATED PROTEIN KINASE KINASE KINASE 7"/>
    <property type="match status" value="1"/>
</dbReference>
<keyword evidence="4 7" id="KW-0418">Kinase</keyword>
<keyword evidence="1" id="KW-0723">Serine/threonine-protein kinase</keyword>
<dbReference type="GO" id="GO:0005524">
    <property type="term" value="F:ATP binding"/>
    <property type="evidence" value="ECO:0007669"/>
    <property type="project" value="UniProtKB-KW"/>
</dbReference>
<dbReference type="PANTHER" id="PTHR46716">
    <property type="entry name" value="MITOGEN-ACTIVATED PROTEIN KINASE KINASE KINASE 7"/>
    <property type="match status" value="1"/>
</dbReference>
<dbReference type="Proteomes" id="UP000266673">
    <property type="component" value="Unassembled WGS sequence"/>
</dbReference>
<evidence type="ECO:0000259" key="6">
    <source>
        <dbReference type="PROSITE" id="PS50011"/>
    </source>
</evidence>
<protein>
    <submittedName>
        <fullName evidence="7">Kinase-like domain-containing protein</fullName>
    </submittedName>
</protein>
<dbReference type="EMBL" id="QKWP01000541">
    <property type="protein sequence ID" value="RIB18394.1"/>
    <property type="molecule type" value="Genomic_DNA"/>
</dbReference>
<dbReference type="GO" id="GO:0007254">
    <property type="term" value="P:JNK cascade"/>
    <property type="evidence" value="ECO:0007669"/>
    <property type="project" value="TreeGrafter"/>
</dbReference>
<proteinExistence type="predicted"/>
<evidence type="ECO:0000256" key="2">
    <source>
        <dbReference type="ARBA" id="ARBA00022679"/>
    </source>
</evidence>
<keyword evidence="8" id="KW-1185">Reference proteome</keyword>
<feature type="non-terminal residue" evidence="7">
    <location>
        <position position="103"/>
    </location>
</feature>
<evidence type="ECO:0000313" key="8">
    <source>
        <dbReference type="Proteomes" id="UP000266673"/>
    </source>
</evidence>
<dbReference type="PROSITE" id="PS50011">
    <property type="entry name" value="PROTEIN_KINASE_DOM"/>
    <property type="match status" value="1"/>
</dbReference>
<keyword evidence="2" id="KW-0808">Transferase</keyword>
<dbReference type="InterPro" id="IPR000719">
    <property type="entry name" value="Prot_kinase_dom"/>
</dbReference>
<dbReference type="AlphaFoldDB" id="A0A397V776"/>